<proteinExistence type="predicted"/>
<keyword evidence="2" id="KW-1133">Transmembrane helix</keyword>
<dbReference type="EMBL" id="KN556153">
    <property type="protein sequence ID" value="KHJ88269.1"/>
    <property type="molecule type" value="Genomic_DNA"/>
</dbReference>
<protein>
    <submittedName>
        <fullName evidence="3">Uncharacterized protein</fullName>
    </submittedName>
</protein>
<evidence type="ECO:0000313" key="4">
    <source>
        <dbReference type="Proteomes" id="UP000053660"/>
    </source>
</evidence>
<organism evidence="3 4">
    <name type="scientific">Oesophagostomum dentatum</name>
    <name type="common">Nodular worm</name>
    <dbReference type="NCBI Taxonomy" id="61180"/>
    <lineage>
        <taxon>Eukaryota</taxon>
        <taxon>Metazoa</taxon>
        <taxon>Ecdysozoa</taxon>
        <taxon>Nematoda</taxon>
        <taxon>Chromadorea</taxon>
        <taxon>Rhabditida</taxon>
        <taxon>Rhabditina</taxon>
        <taxon>Rhabditomorpha</taxon>
        <taxon>Strongyloidea</taxon>
        <taxon>Strongylidae</taxon>
        <taxon>Oesophagostomum</taxon>
    </lineage>
</organism>
<keyword evidence="4" id="KW-1185">Reference proteome</keyword>
<name>A0A0B1STJ1_OESDE</name>
<reference evidence="3 4" key="1">
    <citation type="submission" date="2014-03" db="EMBL/GenBank/DDBJ databases">
        <title>Draft genome of the hookworm Oesophagostomum dentatum.</title>
        <authorList>
            <person name="Mitreva M."/>
        </authorList>
    </citation>
    <scope>NUCLEOTIDE SEQUENCE [LARGE SCALE GENOMIC DNA]</scope>
    <source>
        <strain evidence="3 4">OD-Hann</strain>
    </source>
</reference>
<gene>
    <name evidence="3" type="ORF">OESDEN_11939</name>
</gene>
<keyword evidence="2" id="KW-0472">Membrane</keyword>
<evidence type="ECO:0000256" key="2">
    <source>
        <dbReference type="SAM" id="Phobius"/>
    </source>
</evidence>
<feature type="transmembrane region" description="Helical" evidence="2">
    <location>
        <begin position="57"/>
        <end position="74"/>
    </location>
</feature>
<accession>A0A0B1STJ1</accession>
<feature type="region of interest" description="Disordered" evidence="1">
    <location>
        <begin position="1"/>
        <end position="23"/>
    </location>
</feature>
<sequence length="76" mass="9027">MQEIGSRSVYAAKSQLRTKRRRKRSYIQDYRLRKSVGGLRRDQRVETSGHQSRRVHLLMNLASVSYMATFTFYFPV</sequence>
<keyword evidence="2" id="KW-0812">Transmembrane</keyword>
<evidence type="ECO:0000313" key="3">
    <source>
        <dbReference type="EMBL" id="KHJ88269.1"/>
    </source>
</evidence>
<dbReference type="AlphaFoldDB" id="A0A0B1STJ1"/>
<evidence type="ECO:0000256" key="1">
    <source>
        <dbReference type="SAM" id="MobiDB-lite"/>
    </source>
</evidence>
<dbReference type="Proteomes" id="UP000053660">
    <property type="component" value="Unassembled WGS sequence"/>
</dbReference>